<proteinExistence type="predicted"/>
<dbReference type="PRINTS" id="PR00162">
    <property type="entry name" value="RIESKE"/>
</dbReference>
<dbReference type="Proteomes" id="UP000249873">
    <property type="component" value="Chromosome"/>
</dbReference>
<keyword evidence="4" id="KW-0411">Iron-sulfur</keyword>
<dbReference type="PROSITE" id="PS51296">
    <property type="entry name" value="RIESKE"/>
    <property type="match status" value="1"/>
</dbReference>
<dbReference type="InterPro" id="IPR017941">
    <property type="entry name" value="Rieske_2Fe-2S"/>
</dbReference>
<dbReference type="GO" id="GO:0046872">
    <property type="term" value="F:metal ion binding"/>
    <property type="evidence" value="ECO:0007669"/>
    <property type="project" value="UniProtKB-KW"/>
</dbReference>
<dbReference type="SUPFAM" id="SSF50022">
    <property type="entry name" value="ISP domain"/>
    <property type="match status" value="1"/>
</dbReference>
<name>A0A2Z4GCJ9_9BACT</name>
<dbReference type="RefSeq" id="WP_111372057.1">
    <property type="nucleotide sequence ID" value="NZ_CP029480.1"/>
</dbReference>
<dbReference type="InterPro" id="IPR005805">
    <property type="entry name" value="Rieske_Fe-S_prot_C"/>
</dbReference>
<keyword evidence="3" id="KW-0408">Iron</keyword>
<gene>
    <name evidence="7" type="ORF">DJ013_12055</name>
</gene>
<dbReference type="KEGG" id="als:DJ013_12055"/>
<evidence type="ECO:0000313" key="7">
    <source>
        <dbReference type="EMBL" id="AWV98864.1"/>
    </source>
</evidence>
<evidence type="ECO:0000313" key="8">
    <source>
        <dbReference type="Proteomes" id="UP000249873"/>
    </source>
</evidence>
<evidence type="ECO:0000256" key="1">
    <source>
        <dbReference type="ARBA" id="ARBA00022714"/>
    </source>
</evidence>
<reference evidence="7 8" key="1">
    <citation type="submission" date="2018-05" db="EMBL/GenBank/DDBJ databases">
        <title>Complete genome sequence of Arcticibacterium luteifluviistationis SM1504T, a cytophagaceae bacterium isolated from Arctic surface seawater.</title>
        <authorList>
            <person name="Li Y."/>
            <person name="Qin Q.-L."/>
        </authorList>
    </citation>
    <scope>NUCLEOTIDE SEQUENCE [LARGE SCALE GENOMIC DNA]</scope>
    <source>
        <strain evidence="7 8">SM1504</strain>
    </source>
</reference>
<dbReference type="GO" id="GO:0051537">
    <property type="term" value="F:2 iron, 2 sulfur cluster binding"/>
    <property type="evidence" value="ECO:0007669"/>
    <property type="project" value="UniProtKB-KW"/>
</dbReference>
<dbReference type="GO" id="GO:0016020">
    <property type="term" value="C:membrane"/>
    <property type="evidence" value="ECO:0007669"/>
    <property type="project" value="InterPro"/>
</dbReference>
<evidence type="ECO:0000256" key="4">
    <source>
        <dbReference type="ARBA" id="ARBA00023014"/>
    </source>
</evidence>
<evidence type="ECO:0000256" key="3">
    <source>
        <dbReference type="ARBA" id="ARBA00023004"/>
    </source>
</evidence>
<dbReference type="InterPro" id="IPR036922">
    <property type="entry name" value="Rieske_2Fe-2S_sf"/>
</dbReference>
<dbReference type="AlphaFoldDB" id="A0A2Z4GCJ9"/>
<dbReference type="Pfam" id="PF00355">
    <property type="entry name" value="Rieske"/>
    <property type="match status" value="1"/>
</dbReference>
<sequence length="157" mass="16817">MEKLVSTPKKKNTLERKEFMKQVGIGFGGILLMNCLQACSDSEIPDPMPGGSGDKVDITLDLNLTANNSLNTLGGFVVSGGVIVARTLDDNFIAVSSACTHQGTTINYRAAEKDFLCPLHLSEFSETGAVEKGPATSPLTRYNVTSDETANTVRIFE</sequence>
<protein>
    <submittedName>
        <fullName evidence="7">(2Fe-2S)-binding protein</fullName>
    </submittedName>
</protein>
<dbReference type="EMBL" id="CP029480">
    <property type="protein sequence ID" value="AWV98864.1"/>
    <property type="molecule type" value="Genomic_DNA"/>
</dbReference>
<dbReference type="OrthoDB" id="165343at2"/>
<evidence type="ECO:0000259" key="6">
    <source>
        <dbReference type="PROSITE" id="PS51296"/>
    </source>
</evidence>
<accession>A0A2Z4GCJ9</accession>
<keyword evidence="1" id="KW-0001">2Fe-2S</keyword>
<keyword evidence="8" id="KW-1185">Reference proteome</keyword>
<organism evidence="7 8">
    <name type="scientific">Arcticibacterium luteifluviistationis</name>
    <dbReference type="NCBI Taxonomy" id="1784714"/>
    <lineage>
        <taxon>Bacteria</taxon>
        <taxon>Pseudomonadati</taxon>
        <taxon>Bacteroidota</taxon>
        <taxon>Cytophagia</taxon>
        <taxon>Cytophagales</taxon>
        <taxon>Leadbetterellaceae</taxon>
        <taxon>Arcticibacterium</taxon>
    </lineage>
</organism>
<evidence type="ECO:0000256" key="2">
    <source>
        <dbReference type="ARBA" id="ARBA00022723"/>
    </source>
</evidence>
<keyword evidence="5" id="KW-1015">Disulfide bond</keyword>
<dbReference type="Gene3D" id="2.102.10.10">
    <property type="entry name" value="Rieske [2Fe-2S] iron-sulphur domain"/>
    <property type="match status" value="1"/>
</dbReference>
<evidence type="ECO:0000256" key="5">
    <source>
        <dbReference type="ARBA" id="ARBA00023157"/>
    </source>
</evidence>
<feature type="domain" description="Rieske" evidence="6">
    <location>
        <begin position="62"/>
        <end position="153"/>
    </location>
</feature>
<keyword evidence="2" id="KW-0479">Metal-binding</keyword>